<evidence type="ECO:0000313" key="2">
    <source>
        <dbReference type="Proteomes" id="UP000263642"/>
    </source>
</evidence>
<sequence length="128" mass="14601">MNGSFSQSILHPAASIKMKIEDLLKRYQWEQIPNTNGRFTLSQAEPSRTITELLGSAEIEVKQYPSAHQQELIFVVELEDGGLISYQRKDASFIHTLNSQNMFKRKQWELGIISYSPRGVPDDTSQES</sequence>
<protein>
    <submittedName>
        <fullName evidence="1">Uncharacterized protein</fullName>
    </submittedName>
</protein>
<comment type="caution">
    <text evidence="1">The sequence shown here is derived from an EMBL/GenBank/DDBJ whole genome shotgun (WGS) entry which is preliminary data.</text>
</comment>
<organism evidence="1 2">
    <name type="scientific">Gimesia maris</name>
    <dbReference type="NCBI Taxonomy" id="122"/>
    <lineage>
        <taxon>Bacteria</taxon>
        <taxon>Pseudomonadati</taxon>
        <taxon>Planctomycetota</taxon>
        <taxon>Planctomycetia</taxon>
        <taxon>Planctomycetales</taxon>
        <taxon>Planctomycetaceae</taxon>
        <taxon>Gimesia</taxon>
    </lineage>
</organism>
<name>A0A3D3R881_9PLAN</name>
<gene>
    <name evidence="1" type="ORF">DIT97_19350</name>
</gene>
<reference evidence="1 2" key="1">
    <citation type="journal article" date="2018" name="Nat. Biotechnol.">
        <title>A standardized bacterial taxonomy based on genome phylogeny substantially revises the tree of life.</title>
        <authorList>
            <person name="Parks D.H."/>
            <person name="Chuvochina M."/>
            <person name="Waite D.W."/>
            <person name="Rinke C."/>
            <person name="Skarshewski A."/>
            <person name="Chaumeil P.A."/>
            <person name="Hugenholtz P."/>
        </authorList>
    </citation>
    <scope>NUCLEOTIDE SEQUENCE [LARGE SCALE GENOMIC DNA]</scope>
    <source>
        <strain evidence="1">UBA9375</strain>
    </source>
</reference>
<dbReference type="AlphaFoldDB" id="A0A3D3R881"/>
<evidence type="ECO:0000313" key="1">
    <source>
        <dbReference type="EMBL" id="HCO25074.1"/>
    </source>
</evidence>
<proteinExistence type="predicted"/>
<dbReference type="Proteomes" id="UP000263642">
    <property type="component" value="Unassembled WGS sequence"/>
</dbReference>
<dbReference type="EMBL" id="DQAY01000115">
    <property type="protein sequence ID" value="HCO25074.1"/>
    <property type="molecule type" value="Genomic_DNA"/>
</dbReference>
<accession>A0A3D3R881</accession>